<name>A0AAV5SJB5_9BILA</name>
<feature type="non-terminal residue" evidence="2">
    <location>
        <position position="1"/>
    </location>
</feature>
<reference evidence="2" key="1">
    <citation type="submission" date="2023-10" db="EMBL/GenBank/DDBJ databases">
        <title>Genome assembly of Pristionchus species.</title>
        <authorList>
            <person name="Yoshida K."/>
            <person name="Sommer R.J."/>
        </authorList>
    </citation>
    <scope>NUCLEOTIDE SEQUENCE</scope>
    <source>
        <strain evidence="2">RS0144</strain>
    </source>
</reference>
<sequence>DEEKDTVVTVPIVIPPPATNYFDFCTHFDQLKRDPEAFGKYFLTLNPSSIYHIFSNLIEVDHVRAIVEGLTCETNKDMADLSLISSLLHSVSLLPRFDLVVLFMNDEERAKALSLIDFLPSSATTVEIRQYFL</sequence>
<accession>A0AAV5SJB5</accession>
<comment type="caution">
    <text evidence="2">The sequence shown here is derived from an EMBL/GenBank/DDBJ whole genome shotgun (WGS) entry which is preliminary data.</text>
</comment>
<dbReference type="EMBL" id="BTSX01000002">
    <property type="protein sequence ID" value="GMS83441.1"/>
    <property type="molecule type" value="Genomic_DNA"/>
</dbReference>
<dbReference type="Pfam" id="PF13877">
    <property type="entry name" value="RPAP3_C"/>
    <property type="match status" value="1"/>
</dbReference>
<proteinExistence type="predicted"/>
<evidence type="ECO:0000313" key="2">
    <source>
        <dbReference type="EMBL" id="GMS83441.1"/>
    </source>
</evidence>
<gene>
    <name evidence="2" type="ORF">PENTCL1PPCAC_5616</name>
</gene>
<dbReference type="Proteomes" id="UP001432027">
    <property type="component" value="Unassembled WGS sequence"/>
</dbReference>
<evidence type="ECO:0000259" key="1">
    <source>
        <dbReference type="Pfam" id="PF13877"/>
    </source>
</evidence>
<dbReference type="AlphaFoldDB" id="A0AAV5SJB5"/>
<organism evidence="2 3">
    <name type="scientific">Pristionchus entomophagus</name>
    <dbReference type="NCBI Taxonomy" id="358040"/>
    <lineage>
        <taxon>Eukaryota</taxon>
        <taxon>Metazoa</taxon>
        <taxon>Ecdysozoa</taxon>
        <taxon>Nematoda</taxon>
        <taxon>Chromadorea</taxon>
        <taxon>Rhabditida</taxon>
        <taxon>Rhabditina</taxon>
        <taxon>Diplogasteromorpha</taxon>
        <taxon>Diplogasteroidea</taxon>
        <taxon>Neodiplogasteridae</taxon>
        <taxon>Pristionchus</taxon>
    </lineage>
</organism>
<dbReference type="InterPro" id="IPR025986">
    <property type="entry name" value="RPAP3-like_C"/>
</dbReference>
<evidence type="ECO:0000313" key="3">
    <source>
        <dbReference type="Proteomes" id="UP001432027"/>
    </source>
</evidence>
<keyword evidence="3" id="KW-1185">Reference proteome</keyword>
<protein>
    <recommendedName>
        <fullName evidence="1">RNA-polymerase II-associated protein 3-like C-terminal domain-containing protein</fullName>
    </recommendedName>
</protein>
<feature type="domain" description="RNA-polymerase II-associated protein 3-like C-terminal" evidence="1">
    <location>
        <begin position="18"/>
        <end position="109"/>
    </location>
</feature>